<reference evidence="2" key="1">
    <citation type="journal article" date="2021" name="Antonie Van Leeuwenhoek">
        <title>Draft genome and description of Waterburya agarophytonicola gen. nov. sp. nov. (Pleurocapsales, Cyanobacteria): a seaweed symbiont.</title>
        <authorList>
            <person name="Bonthond G."/>
            <person name="Shalygin S."/>
            <person name="Bayer T."/>
            <person name="Weinberger F."/>
        </authorList>
    </citation>
    <scope>NUCLEOTIDE SEQUENCE</scope>
    <source>
        <strain evidence="2">KI4</strain>
    </source>
</reference>
<dbReference type="AlphaFoldDB" id="A0A964BNP5"/>
<evidence type="ECO:0008006" key="4">
    <source>
        <dbReference type="Google" id="ProtNLM"/>
    </source>
</evidence>
<sequence length="97" mass="11371">MKIKAAKIRQWHRWLAPIMLLPILLTTITGIIYQIAELGGFVNQVRWAIHWHKGDFGYIDFQRSFPFLNGIGLLFLTVTGISMWWKTRRVSRSNSKI</sequence>
<organism evidence="2 3">
    <name type="scientific">Waterburya agarophytonicola KI4</name>
    <dbReference type="NCBI Taxonomy" id="2874699"/>
    <lineage>
        <taxon>Bacteria</taxon>
        <taxon>Bacillati</taxon>
        <taxon>Cyanobacteriota</taxon>
        <taxon>Cyanophyceae</taxon>
        <taxon>Pleurocapsales</taxon>
        <taxon>Hyellaceae</taxon>
        <taxon>Waterburya</taxon>
        <taxon>Waterburya agarophytonicola</taxon>
    </lineage>
</organism>
<keyword evidence="3" id="KW-1185">Reference proteome</keyword>
<comment type="caution">
    <text evidence="2">The sequence shown here is derived from an EMBL/GenBank/DDBJ whole genome shotgun (WGS) entry which is preliminary data.</text>
</comment>
<evidence type="ECO:0000256" key="1">
    <source>
        <dbReference type="SAM" id="Phobius"/>
    </source>
</evidence>
<feature type="transmembrane region" description="Helical" evidence="1">
    <location>
        <begin position="12"/>
        <end position="36"/>
    </location>
</feature>
<keyword evidence="1" id="KW-0472">Membrane</keyword>
<accession>A0A964BNP5</accession>
<gene>
    <name evidence="2" type="ORF">I4641_00710</name>
</gene>
<keyword evidence="1" id="KW-1133">Transmembrane helix</keyword>
<keyword evidence="1" id="KW-0812">Transmembrane</keyword>
<dbReference type="Proteomes" id="UP000729733">
    <property type="component" value="Unassembled WGS sequence"/>
</dbReference>
<protein>
    <recommendedName>
        <fullName evidence="4">PepSY domain-containing protein</fullName>
    </recommendedName>
</protein>
<proteinExistence type="predicted"/>
<dbReference type="RefSeq" id="WP_229638500.1">
    <property type="nucleotide sequence ID" value="NZ_JADWDC010000001.1"/>
</dbReference>
<evidence type="ECO:0000313" key="2">
    <source>
        <dbReference type="EMBL" id="MCC0175502.1"/>
    </source>
</evidence>
<name>A0A964BNP5_9CYAN</name>
<feature type="transmembrane region" description="Helical" evidence="1">
    <location>
        <begin position="65"/>
        <end position="85"/>
    </location>
</feature>
<evidence type="ECO:0000313" key="3">
    <source>
        <dbReference type="Proteomes" id="UP000729733"/>
    </source>
</evidence>
<dbReference type="EMBL" id="JADWDC010000001">
    <property type="protein sequence ID" value="MCC0175502.1"/>
    <property type="molecule type" value="Genomic_DNA"/>
</dbReference>